<proteinExistence type="predicted"/>
<organism evidence="1 2">
    <name type="scientific">Emergomyces africanus</name>
    <dbReference type="NCBI Taxonomy" id="1955775"/>
    <lineage>
        <taxon>Eukaryota</taxon>
        <taxon>Fungi</taxon>
        <taxon>Dikarya</taxon>
        <taxon>Ascomycota</taxon>
        <taxon>Pezizomycotina</taxon>
        <taxon>Eurotiomycetes</taxon>
        <taxon>Eurotiomycetidae</taxon>
        <taxon>Onygenales</taxon>
        <taxon>Ajellomycetaceae</taxon>
        <taxon>Emergomyces</taxon>
    </lineage>
</organism>
<accession>A0A1B7NK16</accession>
<dbReference type="AlphaFoldDB" id="A0A1B7NK16"/>
<dbReference type="Proteomes" id="UP000091918">
    <property type="component" value="Unassembled WGS sequence"/>
</dbReference>
<dbReference type="OrthoDB" id="4207105at2759"/>
<name>A0A1B7NK16_9EURO</name>
<gene>
    <name evidence="1" type="ORF">ACJ72_08697</name>
</gene>
<comment type="caution">
    <text evidence="1">The sequence shown here is derived from an EMBL/GenBank/DDBJ whole genome shotgun (WGS) entry which is preliminary data.</text>
</comment>
<reference evidence="1 2" key="1">
    <citation type="submission" date="2015-07" db="EMBL/GenBank/DDBJ databases">
        <title>Emmonsia species relationships and genome sequence.</title>
        <authorList>
            <person name="Cuomo C.A."/>
            <person name="Schwartz I.S."/>
            <person name="Kenyon C."/>
            <person name="de Hoog G.S."/>
            <person name="Govender N.P."/>
            <person name="Botha A."/>
            <person name="Moreno L."/>
            <person name="de Vries M."/>
            <person name="Munoz J.F."/>
            <person name="Stielow J.B."/>
        </authorList>
    </citation>
    <scope>NUCLEOTIDE SEQUENCE [LARGE SCALE GENOMIC DNA]</scope>
    <source>
        <strain evidence="1 2">CBS 136260</strain>
    </source>
</reference>
<sequence length="113" mass="13744">MKEFETFVTAATAFHASDLTYFNEHDHRKIIEAVTHFESEMQRFTDSNKAFQDADKKYWEITQQEHQRVQQFASQLQSIEGRLRHSYEEHHRKMHLYMKVLSSIRREFDKYAD</sequence>
<evidence type="ECO:0000313" key="2">
    <source>
        <dbReference type="Proteomes" id="UP000091918"/>
    </source>
</evidence>
<protein>
    <submittedName>
        <fullName evidence="1">Uncharacterized protein</fullName>
    </submittedName>
</protein>
<dbReference type="EMBL" id="LGUA01003684">
    <property type="protein sequence ID" value="OAX77010.1"/>
    <property type="molecule type" value="Genomic_DNA"/>
</dbReference>
<keyword evidence="2" id="KW-1185">Reference proteome</keyword>
<evidence type="ECO:0000313" key="1">
    <source>
        <dbReference type="EMBL" id="OAX77010.1"/>
    </source>
</evidence>